<feature type="region of interest" description="Disordered" evidence="1">
    <location>
        <begin position="168"/>
        <end position="192"/>
    </location>
</feature>
<dbReference type="SMR" id="A0A7M7Q2L0"/>
<dbReference type="Proteomes" id="UP000002358">
    <property type="component" value="Unassembled WGS sequence"/>
</dbReference>
<dbReference type="GeneID" id="107981735"/>
<dbReference type="InParanoid" id="A0A7M7Q2L0"/>
<name>A0A7M7Q2L0_NASVI</name>
<keyword evidence="3" id="KW-1185">Reference proteome</keyword>
<dbReference type="OrthoDB" id="7543230at2759"/>
<feature type="compositionally biased region" description="Polar residues" evidence="1">
    <location>
        <begin position="177"/>
        <end position="188"/>
    </location>
</feature>
<reference evidence="2" key="1">
    <citation type="submission" date="2021-01" db="UniProtKB">
        <authorList>
            <consortium name="EnsemblMetazoa"/>
        </authorList>
    </citation>
    <scope>IDENTIFICATION</scope>
</reference>
<evidence type="ECO:0000256" key="1">
    <source>
        <dbReference type="SAM" id="MobiDB-lite"/>
    </source>
</evidence>
<proteinExistence type="predicted"/>
<protein>
    <recommendedName>
        <fullName evidence="4">Regulatory protein zeste</fullName>
    </recommendedName>
</protein>
<accession>A0A7M7Q2L0</accession>
<dbReference type="AlphaFoldDB" id="A0A7M7Q2L0"/>
<sequence>MTTRRMNNWKKDQFEALIKFMEDNPQLATAKISQYSDLWIEVSTIVNSVPNGVFKDVESLKRSWKDMIINAKAAFTSYMNRTSKTINENYRRILALTKDSTAVDDENDQEEYKQQFPALAKLKAEQSQQPTVQSPMFIDLTSGPSASTGAVRKSCSGTPSISQAGLVVQPTKRQGKSLGNPSGRSTFPNVPPPSVRGSDFINNFNNAGAQHIQKVFKDCLENFGNQLVQNISKMISEELVKAVINMQAAQSSKADDDFEASLPKKGLSTNYLKMLRQK</sequence>
<evidence type="ECO:0000313" key="2">
    <source>
        <dbReference type="EnsemblMetazoa" id="XP_031780840"/>
    </source>
</evidence>
<dbReference type="KEGG" id="nvi:107981735"/>
<evidence type="ECO:0008006" key="4">
    <source>
        <dbReference type="Google" id="ProtNLM"/>
    </source>
</evidence>
<organism evidence="2 3">
    <name type="scientific">Nasonia vitripennis</name>
    <name type="common">Parasitic wasp</name>
    <dbReference type="NCBI Taxonomy" id="7425"/>
    <lineage>
        <taxon>Eukaryota</taxon>
        <taxon>Metazoa</taxon>
        <taxon>Ecdysozoa</taxon>
        <taxon>Arthropoda</taxon>
        <taxon>Hexapoda</taxon>
        <taxon>Insecta</taxon>
        <taxon>Pterygota</taxon>
        <taxon>Neoptera</taxon>
        <taxon>Endopterygota</taxon>
        <taxon>Hymenoptera</taxon>
        <taxon>Apocrita</taxon>
        <taxon>Proctotrupomorpha</taxon>
        <taxon>Chalcidoidea</taxon>
        <taxon>Pteromalidae</taxon>
        <taxon>Pteromalinae</taxon>
        <taxon>Nasonia</taxon>
    </lineage>
</organism>
<evidence type="ECO:0000313" key="3">
    <source>
        <dbReference type="Proteomes" id="UP000002358"/>
    </source>
</evidence>
<dbReference type="RefSeq" id="XP_031780840.1">
    <property type="nucleotide sequence ID" value="XM_031924980.1"/>
</dbReference>
<dbReference type="EnsemblMetazoa" id="XM_031924980">
    <property type="protein sequence ID" value="XP_031780840"/>
    <property type="gene ID" value="LOC107981735"/>
</dbReference>